<organism evidence="7 8">
    <name type="scientific">Heliomicrobium undosum</name>
    <dbReference type="NCBI Taxonomy" id="121734"/>
    <lineage>
        <taxon>Bacteria</taxon>
        <taxon>Bacillati</taxon>
        <taxon>Bacillota</taxon>
        <taxon>Clostridia</taxon>
        <taxon>Eubacteriales</taxon>
        <taxon>Heliobacteriaceae</taxon>
        <taxon>Heliomicrobium</taxon>
    </lineage>
</organism>
<keyword evidence="3" id="KW-0560">Oxidoreductase</keyword>
<keyword evidence="5" id="KW-0411">Iron-sulfur</keyword>
<evidence type="ECO:0000256" key="1">
    <source>
        <dbReference type="ARBA" id="ARBA00007118"/>
    </source>
</evidence>
<dbReference type="OrthoDB" id="368873at2"/>
<proteinExistence type="inferred from homology"/>
<dbReference type="Pfam" id="PF13237">
    <property type="entry name" value="Fer4_10"/>
    <property type="match status" value="1"/>
</dbReference>
<dbReference type="InterPro" id="IPR017900">
    <property type="entry name" value="4Fe4S_Fe_S_CS"/>
</dbReference>
<evidence type="ECO:0000256" key="5">
    <source>
        <dbReference type="ARBA" id="ARBA00023014"/>
    </source>
</evidence>
<dbReference type="PROSITE" id="PS00198">
    <property type="entry name" value="4FE4S_FER_1"/>
    <property type="match status" value="2"/>
</dbReference>
<dbReference type="GO" id="GO:0046872">
    <property type="term" value="F:metal ion binding"/>
    <property type="evidence" value="ECO:0007669"/>
    <property type="project" value="UniProtKB-KW"/>
</dbReference>
<name>A0A845KZP6_9FIRM</name>
<dbReference type="PANTHER" id="PTHR43673">
    <property type="entry name" value="NAD(P)H NITROREDUCTASE YDGI-RELATED"/>
    <property type="match status" value="1"/>
</dbReference>
<dbReference type="SUPFAM" id="SSF54862">
    <property type="entry name" value="4Fe-4S ferredoxins"/>
    <property type="match status" value="1"/>
</dbReference>
<feature type="domain" description="4Fe-4S ferredoxin-type" evidence="6">
    <location>
        <begin position="2"/>
        <end position="31"/>
    </location>
</feature>
<dbReference type="EMBL" id="WXEY01000006">
    <property type="protein sequence ID" value="MZP29577.1"/>
    <property type="molecule type" value="Genomic_DNA"/>
</dbReference>
<feature type="domain" description="4Fe-4S ferredoxin-type" evidence="6">
    <location>
        <begin position="32"/>
        <end position="61"/>
    </location>
</feature>
<comment type="caution">
    <text evidence="7">The sequence shown here is derived from an EMBL/GenBank/DDBJ whole genome shotgun (WGS) entry which is preliminary data.</text>
</comment>
<dbReference type="InterPro" id="IPR029479">
    <property type="entry name" value="Nitroreductase"/>
</dbReference>
<dbReference type="CDD" id="cd02143">
    <property type="entry name" value="nitroreductase_FeS-like"/>
    <property type="match status" value="1"/>
</dbReference>
<keyword evidence="2" id="KW-0479">Metal-binding</keyword>
<keyword evidence="4" id="KW-0408">Iron</keyword>
<dbReference type="Proteomes" id="UP000463470">
    <property type="component" value="Unassembled WGS sequence"/>
</dbReference>
<evidence type="ECO:0000256" key="3">
    <source>
        <dbReference type="ARBA" id="ARBA00023002"/>
    </source>
</evidence>
<dbReference type="SUPFAM" id="SSF55469">
    <property type="entry name" value="FMN-dependent nitroreductase-like"/>
    <property type="match status" value="1"/>
</dbReference>
<dbReference type="InterPro" id="IPR017896">
    <property type="entry name" value="4Fe4S_Fe-S-bd"/>
</dbReference>
<dbReference type="PROSITE" id="PS51379">
    <property type="entry name" value="4FE4S_FER_2"/>
    <property type="match status" value="2"/>
</dbReference>
<dbReference type="InterPro" id="IPR000415">
    <property type="entry name" value="Nitroreductase-like"/>
</dbReference>
<keyword evidence="8" id="KW-1185">Reference proteome</keyword>
<dbReference type="Pfam" id="PF00881">
    <property type="entry name" value="Nitroreductase"/>
    <property type="match status" value="1"/>
</dbReference>
<evidence type="ECO:0000256" key="2">
    <source>
        <dbReference type="ARBA" id="ARBA00022723"/>
    </source>
</evidence>
<gene>
    <name evidence="7" type="ORF">GTO91_07645</name>
</gene>
<dbReference type="PANTHER" id="PTHR43673:SF10">
    <property type="entry name" value="NADH DEHYDROGENASE_NAD(P)H NITROREDUCTASE XCC3605-RELATED"/>
    <property type="match status" value="1"/>
</dbReference>
<dbReference type="GO" id="GO:0016491">
    <property type="term" value="F:oxidoreductase activity"/>
    <property type="evidence" value="ECO:0007669"/>
    <property type="project" value="UniProtKB-KW"/>
</dbReference>
<accession>A0A845KZP6</accession>
<dbReference type="Gene3D" id="3.40.109.10">
    <property type="entry name" value="NADH Oxidase"/>
    <property type="match status" value="1"/>
</dbReference>
<comment type="similarity">
    <text evidence="1">Belongs to the nitroreductase family.</text>
</comment>
<dbReference type="Gene3D" id="3.30.70.20">
    <property type="match status" value="1"/>
</dbReference>
<dbReference type="AlphaFoldDB" id="A0A845KZP6"/>
<sequence>MDLITVQPEKCVNCGICAKECPTFVLRMGQTGPEAVAPQSCIRCGHCVAVCPNEALDHAKTPLAGQAESGHLSRLSAAEAERFLRSRRSIRNYLNQPVPREELRKLVNVARFAPTAMNLQGLSYLIVDDQAILQEALEIVVRWLEADASLAQRAARYIQPSREEGKDAILRGAPALIMTTADSRHPRARENALFSLAYLELYAPALGLGTCWAGVFESCALSEDSPLLELFHIPKGKKITGAVMVGYPQYRYPRIVDRDRLDVTFFTREG</sequence>
<dbReference type="RefSeq" id="WP_161257610.1">
    <property type="nucleotide sequence ID" value="NZ_WXEY01000006.1"/>
</dbReference>
<evidence type="ECO:0000256" key="4">
    <source>
        <dbReference type="ARBA" id="ARBA00023004"/>
    </source>
</evidence>
<protein>
    <submittedName>
        <fullName evidence="7">4Fe-4S dicluster domain-containing protein</fullName>
    </submittedName>
</protein>
<evidence type="ECO:0000313" key="7">
    <source>
        <dbReference type="EMBL" id="MZP29577.1"/>
    </source>
</evidence>
<dbReference type="GO" id="GO:0051536">
    <property type="term" value="F:iron-sulfur cluster binding"/>
    <property type="evidence" value="ECO:0007669"/>
    <property type="project" value="UniProtKB-KW"/>
</dbReference>
<evidence type="ECO:0000313" key="8">
    <source>
        <dbReference type="Proteomes" id="UP000463470"/>
    </source>
</evidence>
<evidence type="ECO:0000259" key="6">
    <source>
        <dbReference type="PROSITE" id="PS51379"/>
    </source>
</evidence>
<reference evidence="7 8" key="1">
    <citation type="submission" date="2020-01" db="EMBL/GenBank/DDBJ databases">
        <title>Whole-genome sequence of Heliobacterium undosum DSM 13378.</title>
        <authorList>
            <person name="Kyndt J.A."/>
            <person name="Meyer T.E."/>
        </authorList>
    </citation>
    <scope>NUCLEOTIDE SEQUENCE [LARGE SCALE GENOMIC DNA]</scope>
    <source>
        <strain evidence="7 8">DSM 13378</strain>
    </source>
</reference>